<name>A0A1D7V2P2_9LEPT</name>
<feature type="transmembrane region" description="Helical" evidence="1">
    <location>
        <begin position="137"/>
        <end position="157"/>
    </location>
</feature>
<feature type="transmembrane region" description="Helical" evidence="1">
    <location>
        <begin position="229"/>
        <end position="246"/>
    </location>
</feature>
<evidence type="ECO:0000313" key="3">
    <source>
        <dbReference type="EMBL" id="AOP36105.1"/>
    </source>
</evidence>
<dbReference type="PANTHER" id="PTHR31061">
    <property type="entry name" value="LD22376P"/>
    <property type="match status" value="1"/>
</dbReference>
<keyword evidence="1" id="KW-0812">Transmembrane</keyword>
<reference evidence="3 4" key="1">
    <citation type="submission" date="2016-04" db="EMBL/GenBank/DDBJ databases">
        <title>Complete genome seqeunce of Leptospira alstonii serovar Room22.</title>
        <authorList>
            <person name="Nally J.E."/>
            <person name="Bayles D.O."/>
            <person name="Hurley D."/>
            <person name="Fanning S."/>
            <person name="McMahon B.J."/>
            <person name="Arent Z."/>
        </authorList>
    </citation>
    <scope>NUCLEOTIDE SEQUENCE [LARGE SCALE GENOMIC DNA]</scope>
    <source>
        <strain evidence="3 4">GWTS #1</strain>
    </source>
</reference>
<keyword evidence="4" id="KW-1185">Reference proteome</keyword>
<feature type="transmembrane region" description="Helical" evidence="1">
    <location>
        <begin position="300"/>
        <end position="321"/>
    </location>
</feature>
<dbReference type="EMBL" id="CP015217">
    <property type="protein sequence ID" value="AOP36105.1"/>
    <property type="molecule type" value="Genomic_DNA"/>
</dbReference>
<feature type="transmembrane region" description="Helical" evidence="1">
    <location>
        <begin position="97"/>
        <end position="116"/>
    </location>
</feature>
<feature type="transmembrane region" description="Helical" evidence="1">
    <location>
        <begin position="199"/>
        <end position="220"/>
    </location>
</feature>
<feature type="domain" description="DUF5009" evidence="2">
    <location>
        <begin position="28"/>
        <end position="104"/>
    </location>
</feature>
<keyword evidence="1" id="KW-1133">Transmembrane helix</keyword>
<keyword evidence="1" id="KW-0472">Membrane</keyword>
<evidence type="ECO:0000259" key="2">
    <source>
        <dbReference type="Pfam" id="PF16401"/>
    </source>
</evidence>
<dbReference type="AlphaFoldDB" id="A0A1D7V2P2"/>
<gene>
    <name evidence="3" type="ORF">A0128_14970</name>
</gene>
<proteinExistence type="predicted"/>
<organism evidence="3 4">
    <name type="scientific">Leptospira tipperaryensis</name>
    <dbReference type="NCBI Taxonomy" id="2564040"/>
    <lineage>
        <taxon>Bacteria</taxon>
        <taxon>Pseudomonadati</taxon>
        <taxon>Spirochaetota</taxon>
        <taxon>Spirochaetia</taxon>
        <taxon>Leptospirales</taxon>
        <taxon>Leptospiraceae</taxon>
        <taxon>Leptospira</taxon>
    </lineage>
</organism>
<accession>A0A1D7V2P2</accession>
<feature type="transmembrane region" description="Helical" evidence="1">
    <location>
        <begin position="64"/>
        <end position="85"/>
    </location>
</feature>
<feature type="transmembrane region" description="Helical" evidence="1">
    <location>
        <begin position="35"/>
        <end position="52"/>
    </location>
</feature>
<sequence length="381" mass="43149">MTVAGMILVNNPGSWSFIYAPLKHAKWNGCTPTDLVFPFFLFAVGASISIAFDSKKEISKGRIWIQILKRSWILFGIGLFLNFFGEWSLENLRVPGVLQRIAFVYFIASSFYLFLIPKTNVDGNKNDSSWRKKIPDGSIFLFLMFILFFHTWILTTIKVPEALSISLEEGKDIGAWLDRILLGEKHLWKFSKTWDPEGFFSSVAAVASALIGMICGRLLLSEVNRLRRILILFGTGALLTLGGIFWDQSLPMNKSLWTGSYAVYTGGLAFLCVGVFETLESWIQKEGFQKISLETIFQPFLVFGKNAILVFAASGLVARTFNLWMISGDNGKTISMKTFFYSQLHLVFNSYNASLSYALIQLFLWWGILSLLDKKKIYLKV</sequence>
<feature type="transmembrane region" description="Helical" evidence="1">
    <location>
        <begin position="261"/>
        <end position="279"/>
    </location>
</feature>
<dbReference type="PANTHER" id="PTHR31061:SF24">
    <property type="entry name" value="LD22376P"/>
    <property type="match status" value="1"/>
</dbReference>
<dbReference type="KEGG" id="laj:A0128_14970"/>
<evidence type="ECO:0000313" key="4">
    <source>
        <dbReference type="Proteomes" id="UP000094197"/>
    </source>
</evidence>
<evidence type="ECO:0000256" key="1">
    <source>
        <dbReference type="SAM" id="Phobius"/>
    </source>
</evidence>
<dbReference type="Pfam" id="PF16401">
    <property type="entry name" value="DUF5009"/>
    <property type="match status" value="1"/>
</dbReference>
<dbReference type="Proteomes" id="UP000094197">
    <property type="component" value="Chromosome 1"/>
</dbReference>
<protein>
    <recommendedName>
        <fullName evidence="2">DUF5009 domain-containing protein</fullName>
    </recommendedName>
</protein>
<feature type="transmembrane region" description="Helical" evidence="1">
    <location>
        <begin position="354"/>
        <end position="372"/>
    </location>
</feature>
<dbReference type="InterPro" id="IPR032176">
    <property type="entry name" value="DUF5009"/>
</dbReference>